<reference evidence="4 5" key="1">
    <citation type="submission" date="2013-08" db="EMBL/GenBank/DDBJ databases">
        <authorList>
            <person name="Durkin A.S."/>
            <person name="Haft D.R."/>
            <person name="McCorrison J."/>
            <person name="Torralba M."/>
            <person name="Gillis M."/>
            <person name="Haft D.H."/>
            <person name="Methe B."/>
            <person name="Sutton G."/>
            <person name="Nelson K.E."/>
        </authorList>
    </citation>
    <scope>NUCLEOTIDE SEQUENCE [LARGE SCALE GENOMIC DNA]</scope>
    <source>
        <strain evidence="3 5">ATCC 35536</strain>
        <strain evidence="2 4">VPI DR56BR1116</strain>
    </source>
</reference>
<feature type="transmembrane region" description="Helical" evidence="1">
    <location>
        <begin position="6"/>
        <end position="23"/>
    </location>
</feature>
<feature type="transmembrane region" description="Helical" evidence="1">
    <location>
        <begin position="80"/>
        <end position="103"/>
    </location>
</feature>
<name>U1F924_TRESO</name>
<dbReference type="STRING" id="1125725.HMPREF1325_0981"/>
<dbReference type="PATRIC" id="fig|1125725.3.peg.1412"/>
<accession>U1F924</accession>
<protein>
    <submittedName>
        <fullName evidence="2">Uncharacterized protein</fullName>
    </submittedName>
</protein>
<keyword evidence="1" id="KW-0472">Membrane</keyword>
<dbReference type="EMBL" id="AVQI01000018">
    <property type="protein sequence ID" value="ERK04631.1"/>
    <property type="molecule type" value="Genomic_DNA"/>
</dbReference>
<comment type="caution">
    <text evidence="2">The sequence shown here is derived from an EMBL/GenBank/DDBJ whole genome shotgun (WGS) entry which is preliminary data.</text>
</comment>
<evidence type="ECO:0000313" key="3">
    <source>
        <dbReference type="EMBL" id="ERK04631.1"/>
    </source>
</evidence>
<gene>
    <name evidence="3" type="ORF">HMPREF0860_2549</name>
    <name evidence="2" type="ORF">HMPREF1325_0981</name>
</gene>
<evidence type="ECO:0000313" key="5">
    <source>
        <dbReference type="Proteomes" id="UP000016646"/>
    </source>
</evidence>
<keyword evidence="1" id="KW-0812">Transmembrane</keyword>
<dbReference type="EMBL" id="AUZJ01000039">
    <property type="protein sequence ID" value="ERF60562.1"/>
    <property type="molecule type" value="Genomic_DNA"/>
</dbReference>
<proteinExistence type="predicted"/>
<dbReference type="Proteomes" id="UP000016412">
    <property type="component" value="Unassembled WGS sequence"/>
</dbReference>
<keyword evidence="5" id="KW-1185">Reference proteome</keyword>
<dbReference type="AlphaFoldDB" id="U1F924"/>
<sequence length="157" mass="18181">MHYIIKYFWSLSIICAAVNTFFLIKRMPKTEDAEAAAEQKKVVAGYFLFFALPCLLLQIFQLAGKYETPLYIFSGDFSNVFYRFGICSVFLDYIVLLVVAVKFKNFEKYSFLLFRKEMSRKRIIVMAVGISVFAVVIIFFGTRQLKDEIAAMQIAPR</sequence>
<dbReference type="Proteomes" id="UP000016646">
    <property type="component" value="Unassembled WGS sequence"/>
</dbReference>
<evidence type="ECO:0000313" key="4">
    <source>
        <dbReference type="Proteomes" id="UP000016412"/>
    </source>
</evidence>
<organism evidence="2 4">
    <name type="scientific">Treponema socranskii subsp. socranskii VPI DR56BR1116 = ATCC 35536</name>
    <dbReference type="NCBI Taxonomy" id="1125725"/>
    <lineage>
        <taxon>Bacteria</taxon>
        <taxon>Pseudomonadati</taxon>
        <taxon>Spirochaetota</taxon>
        <taxon>Spirochaetia</taxon>
        <taxon>Spirochaetales</taxon>
        <taxon>Treponemataceae</taxon>
        <taxon>Treponema</taxon>
    </lineage>
</organism>
<evidence type="ECO:0000256" key="1">
    <source>
        <dbReference type="SAM" id="Phobius"/>
    </source>
</evidence>
<evidence type="ECO:0000313" key="2">
    <source>
        <dbReference type="EMBL" id="ERF60562.1"/>
    </source>
</evidence>
<feature type="transmembrane region" description="Helical" evidence="1">
    <location>
        <begin position="123"/>
        <end position="142"/>
    </location>
</feature>
<keyword evidence="1" id="KW-1133">Transmembrane helix</keyword>
<dbReference type="eggNOG" id="ENOG5032FTW">
    <property type="taxonomic scope" value="Bacteria"/>
</dbReference>
<feature type="transmembrane region" description="Helical" evidence="1">
    <location>
        <begin position="43"/>
        <end position="60"/>
    </location>
</feature>